<name>A0A397IF33_9GLOM</name>
<reference evidence="1 2" key="1">
    <citation type="submission" date="2018-08" db="EMBL/GenBank/DDBJ databases">
        <title>Genome and evolution of the arbuscular mycorrhizal fungus Diversispora epigaea (formerly Glomus versiforme) and its bacterial endosymbionts.</title>
        <authorList>
            <person name="Sun X."/>
            <person name="Fei Z."/>
            <person name="Harrison M."/>
        </authorList>
    </citation>
    <scope>NUCLEOTIDE SEQUENCE [LARGE SCALE GENOMIC DNA]</scope>
    <source>
        <strain evidence="1 2">IT104</strain>
    </source>
</reference>
<dbReference type="InterPro" id="IPR036890">
    <property type="entry name" value="HATPase_C_sf"/>
</dbReference>
<dbReference type="SUPFAM" id="SSF55874">
    <property type="entry name" value="ATPase domain of HSP90 chaperone/DNA topoisomerase II/histidine kinase"/>
    <property type="match status" value="1"/>
</dbReference>
<sequence>MTSTKSVQVQIVPTNQVIEVVKHLTYDPLYKKDDVVQITVTTVPRARLEIASIVSIIQYSCDIVLSNIVNDVNIDFSRVRIPFSWPNKSIREILFAKHDSPIALELVSRDCRLALFRKNDHNRRDDWYDQIKNWRKDLPNRFHLMLNELVENVSAHAQLEESRFCFTTGLLFAQKKLYYVVADSGVGLRGSLREAIVTEAKDLASRACALHLTRPQLTSKGIDRGHQGVGLFITSELAQMNQGYLEILSGLQEYEQRDNTVMRVRGITEWKGTMVHGAINLDKEFNYRQAMKLFADPSRLANDRFLVCQIHLNVYGQRTLRTRELCEEIIRDLELAVERSPKIILDFADIDEISQAFRGFLRQFVVRNSKIQIMIMVPPNADEELKEDLQELIELAAQNNITDE</sequence>
<keyword evidence="2" id="KW-1185">Reference proteome</keyword>
<proteinExistence type="predicted"/>
<evidence type="ECO:0008006" key="3">
    <source>
        <dbReference type="Google" id="ProtNLM"/>
    </source>
</evidence>
<dbReference type="OrthoDB" id="2399157at2759"/>
<dbReference type="Gene3D" id="3.30.565.10">
    <property type="entry name" value="Histidine kinase-like ATPase, C-terminal domain"/>
    <property type="match status" value="1"/>
</dbReference>
<dbReference type="Proteomes" id="UP000266861">
    <property type="component" value="Unassembled WGS sequence"/>
</dbReference>
<dbReference type="EMBL" id="PQFF01000208">
    <property type="protein sequence ID" value="RHZ74365.1"/>
    <property type="molecule type" value="Genomic_DNA"/>
</dbReference>
<comment type="caution">
    <text evidence="1">The sequence shown here is derived from an EMBL/GenBank/DDBJ whole genome shotgun (WGS) entry which is preliminary data.</text>
</comment>
<protein>
    <recommendedName>
        <fullName evidence="3">DUF4325 domain-containing protein</fullName>
    </recommendedName>
</protein>
<organism evidence="1 2">
    <name type="scientific">Diversispora epigaea</name>
    <dbReference type="NCBI Taxonomy" id="1348612"/>
    <lineage>
        <taxon>Eukaryota</taxon>
        <taxon>Fungi</taxon>
        <taxon>Fungi incertae sedis</taxon>
        <taxon>Mucoromycota</taxon>
        <taxon>Glomeromycotina</taxon>
        <taxon>Glomeromycetes</taxon>
        <taxon>Diversisporales</taxon>
        <taxon>Diversisporaceae</taxon>
        <taxon>Diversispora</taxon>
    </lineage>
</organism>
<evidence type="ECO:0000313" key="2">
    <source>
        <dbReference type="Proteomes" id="UP000266861"/>
    </source>
</evidence>
<dbReference type="AlphaFoldDB" id="A0A397IF33"/>
<gene>
    <name evidence="1" type="ORF">Glove_225g62</name>
</gene>
<accession>A0A397IF33</accession>
<evidence type="ECO:0000313" key="1">
    <source>
        <dbReference type="EMBL" id="RHZ74365.1"/>
    </source>
</evidence>